<keyword evidence="3" id="KW-0274">FAD</keyword>
<evidence type="ECO:0000313" key="7">
    <source>
        <dbReference type="Proteomes" id="UP000780801"/>
    </source>
</evidence>
<dbReference type="OrthoDB" id="655030at2759"/>
<dbReference type="AlphaFoldDB" id="A0A9P6K9A1"/>
<keyword evidence="4" id="KW-0560">Oxidoreductase</keyword>
<evidence type="ECO:0000256" key="2">
    <source>
        <dbReference type="ARBA" id="ARBA00022630"/>
    </source>
</evidence>
<dbReference type="Gene3D" id="3.50.50.60">
    <property type="entry name" value="FAD/NAD(P)-binding domain"/>
    <property type="match status" value="1"/>
</dbReference>
<keyword evidence="7" id="KW-1185">Reference proteome</keyword>
<dbReference type="GO" id="GO:0071949">
    <property type="term" value="F:FAD binding"/>
    <property type="evidence" value="ECO:0007669"/>
    <property type="project" value="InterPro"/>
</dbReference>
<dbReference type="SUPFAM" id="SSF51905">
    <property type="entry name" value="FAD/NAD(P)-binding domain"/>
    <property type="match status" value="1"/>
</dbReference>
<evidence type="ECO:0000313" key="6">
    <source>
        <dbReference type="EMBL" id="KAF9557839.1"/>
    </source>
</evidence>
<dbReference type="InterPro" id="IPR036188">
    <property type="entry name" value="FAD/NAD-bd_sf"/>
</dbReference>
<name>A0A9P6K9A1_9FUNG</name>
<evidence type="ECO:0000259" key="5">
    <source>
        <dbReference type="Pfam" id="PF01494"/>
    </source>
</evidence>
<reference evidence="6" key="1">
    <citation type="journal article" date="2020" name="Fungal Divers.">
        <title>Resolving the Mortierellaceae phylogeny through synthesis of multi-gene phylogenetics and phylogenomics.</title>
        <authorList>
            <person name="Vandepol N."/>
            <person name="Liber J."/>
            <person name="Desiro A."/>
            <person name="Na H."/>
            <person name="Kennedy M."/>
            <person name="Barry K."/>
            <person name="Grigoriev I.V."/>
            <person name="Miller A.N."/>
            <person name="O'Donnell K."/>
            <person name="Stajich J.E."/>
            <person name="Bonito G."/>
        </authorList>
    </citation>
    <scope>NUCLEOTIDE SEQUENCE</scope>
    <source>
        <strain evidence="6">KOD1015</strain>
    </source>
</reference>
<dbReference type="PANTHER" id="PTHR47356">
    <property type="entry name" value="FAD-DEPENDENT MONOOXYGENASE ASQG-RELATED"/>
    <property type="match status" value="1"/>
</dbReference>
<evidence type="ECO:0000256" key="4">
    <source>
        <dbReference type="ARBA" id="ARBA00023002"/>
    </source>
</evidence>
<sequence>MSMYGSSSILGPHATSPFKVLIVGAGIGGLTLAYCLQRAGIDFVVLERAQHVSLMSKTTIQLTANTLHVIEQLGLLDEVMRVAKPVSGIKLMKYNMTQVGKMDTMYCKD</sequence>
<dbReference type="GO" id="GO:0004497">
    <property type="term" value="F:monooxygenase activity"/>
    <property type="evidence" value="ECO:0007669"/>
    <property type="project" value="InterPro"/>
</dbReference>
<dbReference type="Proteomes" id="UP000780801">
    <property type="component" value="Unassembled WGS sequence"/>
</dbReference>
<dbReference type="EMBL" id="JAABOA010006587">
    <property type="protein sequence ID" value="KAF9557839.1"/>
    <property type="molecule type" value="Genomic_DNA"/>
</dbReference>
<dbReference type="PANTHER" id="PTHR47356:SF2">
    <property type="entry name" value="FAD-BINDING DOMAIN-CONTAINING PROTEIN-RELATED"/>
    <property type="match status" value="1"/>
</dbReference>
<accession>A0A9P6K9A1</accession>
<feature type="domain" description="FAD-binding" evidence="5">
    <location>
        <begin position="19"/>
        <end position="103"/>
    </location>
</feature>
<comment type="caution">
    <text evidence="6">The sequence shown here is derived from an EMBL/GenBank/DDBJ whole genome shotgun (WGS) entry which is preliminary data.</text>
</comment>
<feature type="non-terminal residue" evidence="6">
    <location>
        <position position="109"/>
    </location>
</feature>
<keyword evidence="2" id="KW-0285">Flavoprotein</keyword>
<proteinExistence type="inferred from homology"/>
<evidence type="ECO:0000256" key="1">
    <source>
        <dbReference type="ARBA" id="ARBA00007992"/>
    </source>
</evidence>
<gene>
    <name evidence="6" type="ORF">BGW38_009140</name>
</gene>
<organism evidence="6 7">
    <name type="scientific">Lunasporangiospora selenospora</name>
    <dbReference type="NCBI Taxonomy" id="979761"/>
    <lineage>
        <taxon>Eukaryota</taxon>
        <taxon>Fungi</taxon>
        <taxon>Fungi incertae sedis</taxon>
        <taxon>Mucoromycota</taxon>
        <taxon>Mortierellomycotina</taxon>
        <taxon>Mortierellomycetes</taxon>
        <taxon>Mortierellales</taxon>
        <taxon>Mortierellaceae</taxon>
        <taxon>Lunasporangiospora</taxon>
    </lineage>
</organism>
<dbReference type="Pfam" id="PF01494">
    <property type="entry name" value="FAD_binding_3"/>
    <property type="match status" value="1"/>
</dbReference>
<comment type="similarity">
    <text evidence="1">Belongs to the paxM FAD-dependent monooxygenase family.</text>
</comment>
<protein>
    <recommendedName>
        <fullName evidence="5">FAD-binding domain-containing protein</fullName>
    </recommendedName>
</protein>
<dbReference type="InterPro" id="IPR050562">
    <property type="entry name" value="FAD_mOase_fung"/>
</dbReference>
<dbReference type="InterPro" id="IPR002938">
    <property type="entry name" value="FAD-bd"/>
</dbReference>
<evidence type="ECO:0000256" key="3">
    <source>
        <dbReference type="ARBA" id="ARBA00022827"/>
    </source>
</evidence>